<proteinExistence type="predicted"/>
<sequence>MTPIIVGPVFETTLGECVSYPALEPYHIEFLGDYGIGMDMYHVLESTPSASAAAAAAAAAAFPATSFATGRWVGVELDEPKGKNSGVVEGKRYFECRTNHGVFVRNSQARTVAEGPARAAQ</sequence>
<evidence type="ECO:0000259" key="1">
    <source>
        <dbReference type="PROSITE" id="PS50245"/>
    </source>
</evidence>
<dbReference type="EMBL" id="JAAAHW010005273">
    <property type="protein sequence ID" value="KAF9969265.1"/>
    <property type="molecule type" value="Genomic_DNA"/>
</dbReference>
<dbReference type="Gene3D" id="2.30.30.190">
    <property type="entry name" value="CAP Gly-rich-like domain"/>
    <property type="match status" value="1"/>
</dbReference>
<dbReference type="PROSITE" id="PS50245">
    <property type="entry name" value="CAP_GLY_2"/>
    <property type="match status" value="1"/>
</dbReference>
<dbReference type="SMART" id="SM01052">
    <property type="entry name" value="CAP_GLY"/>
    <property type="match status" value="1"/>
</dbReference>
<evidence type="ECO:0000313" key="3">
    <source>
        <dbReference type="Proteomes" id="UP000749646"/>
    </source>
</evidence>
<accession>A0A9P6JHV4</accession>
<gene>
    <name evidence="2" type="ORF">BGZ65_012103</name>
</gene>
<comment type="caution">
    <text evidence="2">The sequence shown here is derived from an EMBL/GenBank/DDBJ whole genome shotgun (WGS) entry which is preliminary data.</text>
</comment>
<evidence type="ECO:0000313" key="2">
    <source>
        <dbReference type="EMBL" id="KAF9969265.1"/>
    </source>
</evidence>
<dbReference type="Proteomes" id="UP000749646">
    <property type="component" value="Unassembled WGS sequence"/>
</dbReference>
<dbReference type="InterPro" id="IPR036859">
    <property type="entry name" value="CAP-Gly_dom_sf"/>
</dbReference>
<dbReference type="SUPFAM" id="SSF74924">
    <property type="entry name" value="Cap-Gly domain"/>
    <property type="match status" value="1"/>
</dbReference>
<feature type="domain" description="CAP-Gly" evidence="1">
    <location>
        <begin position="63"/>
        <end position="105"/>
    </location>
</feature>
<reference evidence="2" key="1">
    <citation type="journal article" date="2020" name="Fungal Divers.">
        <title>Resolving the Mortierellaceae phylogeny through synthesis of multi-gene phylogenetics and phylogenomics.</title>
        <authorList>
            <person name="Vandepol N."/>
            <person name="Liber J."/>
            <person name="Desiro A."/>
            <person name="Na H."/>
            <person name="Kennedy M."/>
            <person name="Barry K."/>
            <person name="Grigoriev I.V."/>
            <person name="Miller A.N."/>
            <person name="O'Donnell K."/>
            <person name="Stajich J.E."/>
            <person name="Bonito G."/>
        </authorList>
    </citation>
    <scope>NUCLEOTIDE SEQUENCE</scope>
    <source>
        <strain evidence="2">MES-2147</strain>
    </source>
</reference>
<dbReference type="PANTHER" id="PTHR18916">
    <property type="entry name" value="DYNACTIN 1-RELATED MICROTUBULE-BINDING"/>
    <property type="match status" value="1"/>
</dbReference>
<dbReference type="InterPro" id="IPR000938">
    <property type="entry name" value="CAP-Gly_domain"/>
</dbReference>
<protein>
    <recommendedName>
        <fullName evidence="1">CAP-Gly domain-containing protein</fullName>
    </recommendedName>
</protein>
<dbReference type="OrthoDB" id="2130750at2759"/>
<dbReference type="PROSITE" id="PS00845">
    <property type="entry name" value="CAP_GLY_1"/>
    <property type="match status" value="1"/>
</dbReference>
<dbReference type="Pfam" id="PF01302">
    <property type="entry name" value="CAP_GLY"/>
    <property type="match status" value="1"/>
</dbReference>
<dbReference type="AlphaFoldDB" id="A0A9P6JHV4"/>
<keyword evidence="3" id="KW-1185">Reference proteome</keyword>
<organism evidence="2 3">
    <name type="scientific">Modicella reniformis</name>
    <dbReference type="NCBI Taxonomy" id="1440133"/>
    <lineage>
        <taxon>Eukaryota</taxon>
        <taxon>Fungi</taxon>
        <taxon>Fungi incertae sedis</taxon>
        <taxon>Mucoromycota</taxon>
        <taxon>Mortierellomycotina</taxon>
        <taxon>Mortierellomycetes</taxon>
        <taxon>Mortierellales</taxon>
        <taxon>Mortierellaceae</taxon>
        <taxon>Modicella</taxon>
    </lineage>
</organism>
<feature type="non-terminal residue" evidence="2">
    <location>
        <position position="1"/>
    </location>
</feature>
<name>A0A9P6JHV4_9FUNG</name>